<accession>A0A2P6PXX0</accession>
<dbReference type="PANTHER" id="PTHR31170:SF25">
    <property type="entry name" value="BNAA09G04570D PROTEIN"/>
    <property type="match status" value="1"/>
</dbReference>
<gene>
    <name evidence="1" type="ORF">RchiOBHm_Chr6g0298311</name>
</gene>
<protein>
    <submittedName>
        <fullName evidence="1">Uncharacterized protein</fullName>
    </submittedName>
</protein>
<dbReference type="AlphaFoldDB" id="A0A2P6PXX0"/>
<reference evidence="1 2" key="1">
    <citation type="journal article" date="2018" name="Nat. Genet.">
        <title>The Rosa genome provides new insights in the design of modern roses.</title>
        <authorList>
            <person name="Bendahmane M."/>
        </authorList>
    </citation>
    <scope>NUCLEOTIDE SEQUENCE [LARGE SCALE GENOMIC DNA]</scope>
    <source>
        <strain evidence="2">cv. Old Blush</strain>
    </source>
</reference>
<evidence type="ECO:0000313" key="1">
    <source>
        <dbReference type="EMBL" id="PRQ26778.1"/>
    </source>
</evidence>
<dbReference type="InterPro" id="IPR004158">
    <property type="entry name" value="DUF247_pln"/>
</dbReference>
<comment type="caution">
    <text evidence="1">The sequence shown here is derived from an EMBL/GenBank/DDBJ whole genome shotgun (WGS) entry which is preliminary data.</text>
</comment>
<dbReference type="PANTHER" id="PTHR31170">
    <property type="entry name" value="BNAC04G53230D PROTEIN"/>
    <property type="match status" value="1"/>
</dbReference>
<sequence>MEEERWNQAPYDIENPYIPLLSSIRKNLNSLSPLSSECCIYRVPERLRHASEDAYTPKVVSIGPLHHGKKGLNGIEKQEKKGTNKIF</sequence>
<dbReference type="EMBL" id="PDCK01000044">
    <property type="protein sequence ID" value="PRQ26778.1"/>
    <property type="molecule type" value="Genomic_DNA"/>
</dbReference>
<name>A0A2P6PXX0_ROSCH</name>
<dbReference type="Proteomes" id="UP000238479">
    <property type="component" value="Chromosome 6"/>
</dbReference>
<dbReference type="Gramene" id="PRQ26778">
    <property type="protein sequence ID" value="PRQ26778"/>
    <property type="gene ID" value="RchiOBHm_Chr6g0298311"/>
</dbReference>
<proteinExistence type="predicted"/>
<evidence type="ECO:0000313" key="2">
    <source>
        <dbReference type="Proteomes" id="UP000238479"/>
    </source>
</evidence>
<organism evidence="1 2">
    <name type="scientific">Rosa chinensis</name>
    <name type="common">China rose</name>
    <dbReference type="NCBI Taxonomy" id="74649"/>
    <lineage>
        <taxon>Eukaryota</taxon>
        <taxon>Viridiplantae</taxon>
        <taxon>Streptophyta</taxon>
        <taxon>Embryophyta</taxon>
        <taxon>Tracheophyta</taxon>
        <taxon>Spermatophyta</taxon>
        <taxon>Magnoliopsida</taxon>
        <taxon>eudicotyledons</taxon>
        <taxon>Gunneridae</taxon>
        <taxon>Pentapetalae</taxon>
        <taxon>rosids</taxon>
        <taxon>fabids</taxon>
        <taxon>Rosales</taxon>
        <taxon>Rosaceae</taxon>
        <taxon>Rosoideae</taxon>
        <taxon>Rosoideae incertae sedis</taxon>
        <taxon>Rosa</taxon>
    </lineage>
</organism>
<dbReference type="Pfam" id="PF03140">
    <property type="entry name" value="DUF247"/>
    <property type="match status" value="1"/>
</dbReference>
<keyword evidence="2" id="KW-1185">Reference proteome</keyword>